<comment type="similarity">
    <text evidence="2">Belongs to the EamA transporter family.</text>
</comment>
<feature type="transmembrane region" description="Helical" evidence="8">
    <location>
        <begin position="271"/>
        <end position="290"/>
    </location>
</feature>
<evidence type="ECO:0000256" key="5">
    <source>
        <dbReference type="ARBA" id="ARBA00022692"/>
    </source>
</evidence>
<feature type="transmembrane region" description="Helical" evidence="8">
    <location>
        <begin position="178"/>
        <end position="196"/>
    </location>
</feature>
<keyword evidence="3" id="KW-0813">Transport</keyword>
<evidence type="ECO:0000313" key="9">
    <source>
        <dbReference type="EMBL" id="MDN4120833.1"/>
    </source>
</evidence>
<proteinExistence type="inferred from homology"/>
<dbReference type="InterPro" id="IPR037185">
    <property type="entry name" value="EmrE-like"/>
</dbReference>
<dbReference type="EMBL" id="JAJHNU010000001">
    <property type="protein sequence ID" value="MDN4120833.1"/>
    <property type="molecule type" value="Genomic_DNA"/>
</dbReference>
<accession>A0ABT8EHR6</accession>
<evidence type="ECO:0000256" key="4">
    <source>
        <dbReference type="ARBA" id="ARBA00022475"/>
    </source>
</evidence>
<name>A0ABT8EHR6_9BURK</name>
<keyword evidence="7 8" id="KW-0472">Membrane</keyword>
<reference evidence="9" key="1">
    <citation type="submission" date="2021-11" db="EMBL/GenBank/DDBJ databases">
        <title>Draft genome sequence of Alcaligenes endophyticus type strain CCUG 75668T.</title>
        <authorList>
            <person name="Salva-Serra F."/>
            <person name="Duran R.E."/>
            <person name="Seeger M."/>
            <person name="Moore E.R.B."/>
            <person name="Jaen-Luchoro D."/>
        </authorList>
    </citation>
    <scope>NUCLEOTIDE SEQUENCE</scope>
    <source>
        <strain evidence="9">CCUG 75668</strain>
    </source>
</reference>
<keyword evidence="6 8" id="KW-1133">Transmembrane helix</keyword>
<feature type="transmembrane region" description="Helical" evidence="8">
    <location>
        <begin position="5"/>
        <end position="22"/>
    </location>
</feature>
<comment type="subcellular location">
    <subcellularLocation>
        <location evidence="1">Cell membrane</location>
        <topology evidence="1">Multi-pass membrane protein</topology>
    </subcellularLocation>
</comment>
<comment type="caution">
    <text evidence="9">The sequence shown here is derived from an EMBL/GenBank/DDBJ whole genome shotgun (WGS) entry which is preliminary data.</text>
</comment>
<dbReference type="RefSeq" id="WP_266124542.1">
    <property type="nucleotide sequence ID" value="NZ_JAJHNU010000001.1"/>
</dbReference>
<dbReference type="NCBIfam" id="TIGR00688">
    <property type="entry name" value="rarD"/>
    <property type="match status" value="1"/>
</dbReference>
<evidence type="ECO:0000256" key="8">
    <source>
        <dbReference type="SAM" id="Phobius"/>
    </source>
</evidence>
<sequence>MKQGVLLSVLASALFALLYYYATVLFPLTGEDIFAWRVILGLPAAAVIITRTRRWREVVWVQRRMLKSPVLFLLLGVAAALVGIQLWLFVWAPIHQRGLDVSLGYFLLPLAMVVVGAIFYKEKLSIMQKVGVACACVGVAHELWLMGGVSWVTAMVVVGYPPYFMLRRYLRVSSISSLWFDFCFLLLPALWIVVARQPSVLSVFGEHSLLLLQVPLLGLISSVALACYFASSRLLPLGLFGILGYVEPVLLFWVAFLLLDEPISGAQWFTYVPIWLAVLCVMLEGGWRWYNSARYSPHKK</sequence>
<protein>
    <submittedName>
        <fullName evidence="9">EamA family transporter RarD</fullName>
    </submittedName>
</protein>
<feature type="transmembrane region" description="Helical" evidence="8">
    <location>
        <begin position="70"/>
        <end position="90"/>
    </location>
</feature>
<evidence type="ECO:0000256" key="7">
    <source>
        <dbReference type="ARBA" id="ARBA00023136"/>
    </source>
</evidence>
<dbReference type="Proteomes" id="UP001168613">
    <property type="component" value="Unassembled WGS sequence"/>
</dbReference>
<evidence type="ECO:0000313" key="10">
    <source>
        <dbReference type="Proteomes" id="UP001168613"/>
    </source>
</evidence>
<feature type="transmembrane region" description="Helical" evidence="8">
    <location>
        <begin position="34"/>
        <end position="50"/>
    </location>
</feature>
<feature type="transmembrane region" description="Helical" evidence="8">
    <location>
        <begin position="208"/>
        <end position="231"/>
    </location>
</feature>
<feature type="transmembrane region" description="Helical" evidence="8">
    <location>
        <begin position="102"/>
        <end position="120"/>
    </location>
</feature>
<feature type="transmembrane region" description="Helical" evidence="8">
    <location>
        <begin position="237"/>
        <end position="259"/>
    </location>
</feature>
<evidence type="ECO:0000256" key="1">
    <source>
        <dbReference type="ARBA" id="ARBA00004651"/>
    </source>
</evidence>
<evidence type="ECO:0000256" key="6">
    <source>
        <dbReference type="ARBA" id="ARBA00022989"/>
    </source>
</evidence>
<dbReference type="SUPFAM" id="SSF103481">
    <property type="entry name" value="Multidrug resistance efflux transporter EmrE"/>
    <property type="match status" value="2"/>
</dbReference>
<evidence type="ECO:0000256" key="2">
    <source>
        <dbReference type="ARBA" id="ARBA00007362"/>
    </source>
</evidence>
<evidence type="ECO:0000256" key="3">
    <source>
        <dbReference type="ARBA" id="ARBA00022448"/>
    </source>
</evidence>
<dbReference type="InterPro" id="IPR004626">
    <property type="entry name" value="RarD"/>
</dbReference>
<keyword evidence="4" id="KW-1003">Cell membrane</keyword>
<keyword evidence="10" id="KW-1185">Reference proteome</keyword>
<keyword evidence="5 8" id="KW-0812">Transmembrane</keyword>
<gene>
    <name evidence="9" type="primary">rarD</name>
    <name evidence="9" type="ORF">LMS43_06005</name>
</gene>
<organism evidence="9 10">
    <name type="scientific">Alcaligenes endophyticus</name>
    <dbReference type="NCBI Taxonomy" id="1929088"/>
    <lineage>
        <taxon>Bacteria</taxon>
        <taxon>Pseudomonadati</taxon>
        <taxon>Pseudomonadota</taxon>
        <taxon>Betaproteobacteria</taxon>
        <taxon>Burkholderiales</taxon>
        <taxon>Alcaligenaceae</taxon>
        <taxon>Alcaligenes</taxon>
    </lineage>
</organism>